<dbReference type="GO" id="GO:0005886">
    <property type="term" value="C:plasma membrane"/>
    <property type="evidence" value="ECO:0007669"/>
    <property type="project" value="TreeGrafter"/>
</dbReference>
<dbReference type="AlphaFoldDB" id="A0A2S6HZ29"/>
<feature type="domain" description="GGDEF" evidence="2">
    <location>
        <begin position="246"/>
        <end position="375"/>
    </location>
</feature>
<feature type="transmembrane region" description="Helical" evidence="1">
    <location>
        <begin position="30"/>
        <end position="49"/>
    </location>
</feature>
<feature type="transmembrane region" description="Helical" evidence="1">
    <location>
        <begin position="61"/>
        <end position="83"/>
    </location>
</feature>
<dbReference type="PANTHER" id="PTHR45138:SF24">
    <property type="entry name" value="DIGUANYLATE CYCLASE DGCC-RELATED"/>
    <property type="match status" value="1"/>
</dbReference>
<keyword evidence="1" id="KW-1133">Transmembrane helix</keyword>
<dbReference type="NCBIfam" id="TIGR00254">
    <property type="entry name" value="GGDEF"/>
    <property type="match status" value="1"/>
</dbReference>
<dbReference type="Gene3D" id="3.30.70.270">
    <property type="match status" value="1"/>
</dbReference>
<sequence length="381" mass="43782">MIPDDIRNIEIEKQYQTIDFNWLNLHYKTTVSIVFFTLVVECLMSVVFARSGLIHTNIQRYVLKYIMIPSGLNLICILAETLIMKSGVFSQKQKIYSVSLMLVLISFVLFTVHSGFTATYYIFPGAIMMTIIYADQRLTGITATFCIVSASFSEIFIKWDSDKVGIFDSSLSMGNFLVSMVILVIFSAASMVVIRFEQKKNDASIRTDLERHQLKQSIQVDELTGIFNRKALDEAMSVMEIEKPCEDHILAVVDIDHFKSINDRFGHFMGDRCLIEFARVLMEHSCVYTPYRYGGDEFCLLFHNISMEEAVLVCEEIRRLTEEIRIEEEKEIRFTASFGLSAYSSPLNASRLFVLSDYALYDAKKFRNSVRVYEKGMKIAE</sequence>
<dbReference type="InterPro" id="IPR050469">
    <property type="entry name" value="Diguanylate_Cyclase"/>
</dbReference>
<feature type="transmembrane region" description="Helical" evidence="1">
    <location>
        <begin position="95"/>
        <end position="123"/>
    </location>
</feature>
<dbReference type="GO" id="GO:0043709">
    <property type="term" value="P:cell adhesion involved in single-species biofilm formation"/>
    <property type="evidence" value="ECO:0007669"/>
    <property type="project" value="TreeGrafter"/>
</dbReference>
<dbReference type="GO" id="GO:1902201">
    <property type="term" value="P:negative regulation of bacterial-type flagellum-dependent cell motility"/>
    <property type="evidence" value="ECO:0007669"/>
    <property type="project" value="TreeGrafter"/>
</dbReference>
<gene>
    <name evidence="3" type="ORF">BXY41_101478</name>
</gene>
<proteinExistence type="predicted"/>
<keyword evidence="1" id="KW-0472">Membrane</keyword>
<feature type="transmembrane region" description="Helical" evidence="1">
    <location>
        <begin position="138"/>
        <end position="157"/>
    </location>
</feature>
<protein>
    <submittedName>
        <fullName evidence="3">Diguanylate cyclase</fullName>
    </submittedName>
</protein>
<dbReference type="SMART" id="SM00267">
    <property type="entry name" value="GGDEF"/>
    <property type="match status" value="1"/>
</dbReference>
<dbReference type="Pfam" id="PF00990">
    <property type="entry name" value="GGDEF"/>
    <property type="match status" value="1"/>
</dbReference>
<organism evidence="3 4">
    <name type="scientific">Lacrimispora xylanisolvens</name>
    <dbReference type="NCBI Taxonomy" id="384636"/>
    <lineage>
        <taxon>Bacteria</taxon>
        <taxon>Bacillati</taxon>
        <taxon>Bacillota</taxon>
        <taxon>Clostridia</taxon>
        <taxon>Lachnospirales</taxon>
        <taxon>Lachnospiraceae</taxon>
        <taxon>Lacrimispora</taxon>
    </lineage>
</organism>
<dbReference type="PANTHER" id="PTHR45138">
    <property type="entry name" value="REGULATORY COMPONENTS OF SENSORY TRANSDUCTION SYSTEM"/>
    <property type="match status" value="1"/>
</dbReference>
<feature type="transmembrane region" description="Helical" evidence="1">
    <location>
        <begin position="177"/>
        <end position="196"/>
    </location>
</feature>
<accession>A0A2S6HZ29</accession>
<dbReference type="InterPro" id="IPR029787">
    <property type="entry name" value="Nucleotide_cyclase"/>
</dbReference>
<dbReference type="PROSITE" id="PS50887">
    <property type="entry name" value="GGDEF"/>
    <property type="match status" value="1"/>
</dbReference>
<dbReference type="InterPro" id="IPR000160">
    <property type="entry name" value="GGDEF_dom"/>
</dbReference>
<dbReference type="SUPFAM" id="SSF55073">
    <property type="entry name" value="Nucleotide cyclase"/>
    <property type="match status" value="1"/>
</dbReference>
<evidence type="ECO:0000259" key="2">
    <source>
        <dbReference type="PROSITE" id="PS50887"/>
    </source>
</evidence>
<dbReference type="CDD" id="cd01949">
    <property type="entry name" value="GGDEF"/>
    <property type="match status" value="1"/>
</dbReference>
<dbReference type="RefSeq" id="WP_242980017.1">
    <property type="nucleotide sequence ID" value="NZ_PTJA01000001.1"/>
</dbReference>
<comment type="caution">
    <text evidence="3">The sequence shown here is derived from an EMBL/GenBank/DDBJ whole genome shotgun (WGS) entry which is preliminary data.</text>
</comment>
<dbReference type="InterPro" id="IPR043128">
    <property type="entry name" value="Rev_trsase/Diguanyl_cyclase"/>
</dbReference>
<dbReference type="GO" id="GO:0052621">
    <property type="term" value="F:diguanylate cyclase activity"/>
    <property type="evidence" value="ECO:0007669"/>
    <property type="project" value="TreeGrafter"/>
</dbReference>
<evidence type="ECO:0000256" key="1">
    <source>
        <dbReference type="SAM" id="Phobius"/>
    </source>
</evidence>
<name>A0A2S6HZ29_9FIRM</name>
<keyword evidence="4" id="KW-1185">Reference proteome</keyword>
<reference evidence="3 4" key="1">
    <citation type="submission" date="2018-02" db="EMBL/GenBank/DDBJ databases">
        <title>Genomic Encyclopedia of Archaeal and Bacterial Type Strains, Phase II (KMG-II): from individual species to whole genera.</title>
        <authorList>
            <person name="Goeker M."/>
        </authorList>
    </citation>
    <scope>NUCLEOTIDE SEQUENCE [LARGE SCALE GENOMIC DNA]</scope>
    <source>
        <strain evidence="3 4">DSM 3808</strain>
    </source>
</reference>
<dbReference type="Proteomes" id="UP000237749">
    <property type="component" value="Unassembled WGS sequence"/>
</dbReference>
<evidence type="ECO:0000313" key="3">
    <source>
        <dbReference type="EMBL" id="PPK83414.1"/>
    </source>
</evidence>
<evidence type="ECO:0000313" key="4">
    <source>
        <dbReference type="Proteomes" id="UP000237749"/>
    </source>
</evidence>
<keyword evidence="1" id="KW-0812">Transmembrane</keyword>
<dbReference type="EMBL" id="PTJA01000001">
    <property type="protein sequence ID" value="PPK83414.1"/>
    <property type="molecule type" value="Genomic_DNA"/>
</dbReference>